<dbReference type="Pfam" id="PF05567">
    <property type="entry name" value="T4P_PilY1"/>
    <property type="match status" value="1"/>
</dbReference>
<evidence type="ECO:0000256" key="1">
    <source>
        <dbReference type="ARBA" id="ARBA00004561"/>
    </source>
</evidence>
<organism evidence="10 11">
    <name type="scientific">Aquabacterium olei</name>
    <dbReference type="NCBI Taxonomy" id="1296669"/>
    <lineage>
        <taxon>Bacteria</taxon>
        <taxon>Pseudomonadati</taxon>
        <taxon>Pseudomonadota</taxon>
        <taxon>Betaproteobacteria</taxon>
        <taxon>Burkholderiales</taxon>
        <taxon>Aquabacterium</taxon>
    </lineage>
</organism>
<evidence type="ECO:0000256" key="7">
    <source>
        <dbReference type="SAM" id="MobiDB-lite"/>
    </source>
</evidence>
<sequence length="1272" mass="135383">MWSRRFLLCIGLALWLGLGMAPAQAALTELNDEPLATQSSSLLAPPNVMFIVDDSGSMDWEFMPGATTGDLPARTGSYGYKSAQCNGLAYDPSVNYTPPVKWNGVSYPQASYGAAWDNGYTPRFRDNEAYAGTGVTASTHSLGTKTMTFEETTGLFVWIGELLTGIIDILFDVGVQNIPNDLPAWATGTTVVMVQRNDSAYWMLGTVQSKSSITTTGICLFGCTRTQTFTFNVTFFTGKDNAANSDWLVNTPGTAALGTRTYYNYTGTEPKLGWSYTSSGALDGTTAFAQQCSSNVGAAPGSGVFSAVTVNSASPAADQANYANWYQYYRTRLLLMKTASGRAFLNMPDTYRVGTTKISHSLYSAINGNYFLPVGVFTENAASTAAGQKFNFYVHLYNSKFYDRDAASVFNNRRATSFGTPLRLSLSQVGKYYANKLSGQTDPMTAACQRNYAILSTDGYWNDSSNPTGLTGTAIGHQDGSPEVRPMLDALNVSNTLADVAQYYYVTDIRDTTLSNCGSGTSLCTNDSTMSTDIGTPGRQNMVTYTLGLGVGSTLRYDVNYASSGAGDFAAIRAGTKSWPNPTLAENATRVDDLWHAAINGRGRYFSAQNATELSSSLESTIGSLAQTPGAGSAIASSAFQLSSSETNFVYAGSYVTGRWTGELEAFAISASGTLASTPTWTAQAQLDALANRNSRTAPASGVTSPQCGALYSNCNDERKVYFMHPTTKALTAFTYADLQAAGLDGDGKFSTACSASRLSQCSSLSTAQKALANTGKHLVNFLRGDATYETTNGSNPLFRLRHSALGDIANGTPAFSGKPPFQYTDSGYSDFVAAQASRTKVVYVAANDGMLHAFNATTGKELWAFVPQAVMPNLYKLADKNYSHQYFVDGSPVIADVKVGDTWKTILVGGLNKGGKAYYALDVTNPAAPAPLWEYTHTHLGYTYGNPVVTKNTAGDWVVAFGSGYNNSGLGYLFVLDAYTGVPKTGSPIATTAGDATTPSGLAPINAWLDSNRDNTARRIYAGDLLGNVWRFNIDAGTVAPVARLLVSSTTPQPITVRPELGSVTQSGTAYPVVLVGTGRHLHSNDASDRTLQSIYALRDKLDATGWGDVRLGTNLVSKSVVSSGTGTSLTRTATSNTKVDWSTKAGWVFDLRPSSTGTLEGERVSTRMQVAYSTLVVAGNIPGTGAACRASGGTSWLYYFTLADGYTEVAPMYQGNTMVSGIGIVYDASGRAIVITNTTDGETVRQTQSPTSPTASTGGLRRVSWRELVN</sequence>
<dbReference type="GO" id="GO:0046872">
    <property type="term" value="F:metal ion binding"/>
    <property type="evidence" value="ECO:0007669"/>
    <property type="project" value="UniProtKB-KW"/>
</dbReference>
<comment type="similarity">
    <text evidence="2">Belongs to the PilY1 family.</text>
</comment>
<accession>A0A2U8FMQ2</accession>
<dbReference type="InterPro" id="IPR018391">
    <property type="entry name" value="PQQ_b-propeller_rpt"/>
</dbReference>
<name>A0A2U8FMQ2_9BURK</name>
<dbReference type="InterPro" id="IPR008707">
    <property type="entry name" value="B-propeller_PilY1"/>
</dbReference>
<evidence type="ECO:0000256" key="5">
    <source>
        <dbReference type="ARBA" id="ARBA00022837"/>
    </source>
</evidence>
<dbReference type="GO" id="GO:0009289">
    <property type="term" value="C:pilus"/>
    <property type="evidence" value="ECO:0007669"/>
    <property type="project" value="UniProtKB-SubCell"/>
</dbReference>
<proteinExistence type="inferred from homology"/>
<protein>
    <recommendedName>
        <fullName evidence="9">PilY1 beta-propeller domain-containing protein</fullName>
    </recommendedName>
</protein>
<dbReference type="SUPFAM" id="SSF50998">
    <property type="entry name" value="Quinoprotein alcohol dehydrogenase-like"/>
    <property type="match status" value="1"/>
</dbReference>
<keyword evidence="8" id="KW-0732">Signal</keyword>
<feature type="region of interest" description="Disordered" evidence="7">
    <location>
        <begin position="1241"/>
        <end position="1262"/>
    </location>
</feature>
<dbReference type="AlphaFoldDB" id="A0A2U8FMQ2"/>
<comment type="subcellular location">
    <subcellularLocation>
        <location evidence="1">Fimbrium</location>
    </subcellularLocation>
</comment>
<gene>
    <name evidence="10" type="ORF">DEH84_01460</name>
</gene>
<evidence type="ECO:0000256" key="2">
    <source>
        <dbReference type="ARBA" id="ARBA00008387"/>
    </source>
</evidence>
<evidence type="ECO:0000313" key="11">
    <source>
        <dbReference type="Proteomes" id="UP000244892"/>
    </source>
</evidence>
<feature type="chain" id="PRO_5016069014" description="PilY1 beta-propeller domain-containing protein" evidence="8">
    <location>
        <begin position="26"/>
        <end position="1272"/>
    </location>
</feature>
<feature type="signal peptide" evidence="8">
    <location>
        <begin position="1"/>
        <end position="25"/>
    </location>
</feature>
<dbReference type="EMBL" id="CP029210">
    <property type="protein sequence ID" value="AWI52250.1"/>
    <property type="molecule type" value="Genomic_DNA"/>
</dbReference>
<dbReference type="Proteomes" id="UP000244892">
    <property type="component" value="Chromosome"/>
</dbReference>
<evidence type="ECO:0000256" key="4">
    <source>
        <dbReference type="ARBA" id="ARBA00022723"/>
    </source>
</evidence>
<dbReference type="KEGG" id="aon:DEH84_01460"/>
<keyword evidence="5" id="KW-0106">Calcium</keyword>
<reference evidence="10 11" key="1">
    <citation type="submission" date="2018-05" db="EMBL/GenBank/DDBJ databases">
        <title>complete genome sequence of Aquabacterium olei NBRC 110486.</title>
        <authorList>
            <person name="Tang B."/>
            <person name="Chang J."/>
            <person name="Zhang L."/>
            <person name="Yang H."/>
        </authorList>
    </citation>
    <scope>NUCLEOTIDE SEQUENCE [LARGE SCALE GENOMIC DNA]</scope>
    <source>
        <strain evidence="10 11">NBRC 110486</strain>
    </source>
</reference>
<evidence type="ECO:0000256" key="8">
    <source>
        <dbReference type="SAM" id="SignalP"/>
    </source>
</evidence>
<dbReference type="OrthoDB" id="7156875at2"/>
<keyword evidence="3" id="KW-1029">Fimbrium biogenesis</keyword>
<dbReference type="InterPro" id="IPR011047">
    <property type="entry name" value="Quinoprotein_ADH-like_sf"/>
</dbReference>
<evidence type="ECO:0000259" key="9">
    <source>
        <dbReference type="Pfam" id="PF05567"/>
    </source>
</evidence>
<dbReference type="Gene3D" id="2.130.10.10">
    <property type="entry name" value="YVTN repeat-like/Quinoprotein amine dehydrogenase"/>
    <property type="match status" value="1"/>
</dbReference>
<evidence type="ECO:0000313" key="10">
    <source>
        <dbReference type="EMBL" id="AWI52250.1"/>
    </source>
</evidence>
<dbReference type="RefSeq" id="WP_109034078.1">
    <property type="nucleotide sequence ID" value="NZ_CP029210.1"/>
</dbReference>
<evidence type="ECO:0000256" key="6">
    <source>
        <dbReference type="ARBA" id="ARBA00023263"/>
    </source>
</evidence>
<keyword evidence="4" id="KW-0479">Metal-binding</keyword>
<evidence type="ECO:0000256" key="3">
    <source>
        <dbReference type="ARBA" id="ARBA00022558"/>
    </source>
</evidence>
<dbReference type="InterPro" id="IPR015943">
    <property type="entry name" value="WD40/YVTN_repeat-like_dom_sf"/>
</dbReference>
<feature type="compositionally biased region" description="Low complexity" evidence="7">
    <location>
        <begin position="1248"/>
        <end position="1259"/>
    </location>
</feature>
<keyword evidence="6" id="KW-0281">Fimbrium</keyword>
<feature type="domain" description="PilY1 beta-propeller" evidence="9">
    <location>
        <begin position="806"/>
        <end position="1040"/>
    </location>
</feature>
<keyword evidence="11" id="KW-1185">Reference proteome</keyword>
<dbReference type="SMART" id="SM00564">
    <property type="entry name" value="PQQ"/>
    <property type="match status" value="1"/>
</dbReference>